<accession>A0ABR3SQK9</accession>
<gene>
    <name evidence="3" type="ORF">SLS56_006446</name>
</gene>
<evidence type="ECO:0000313" key="3">
    <source>
        <dbReference type="EMBL" id="KAL1627207.1"/>
    </source>
</evidence>
<feature type="transmembrane region" description="Helical" evidence="1">
    <location>
        <begin position="121"/>
        <end position="145"/>
    </location>
</feature>
<sequence>MTSKAVWPFGLLLRTRDQFSLFFVSFFSAKVLHLYSHRTSLPILLFILYLPTFLLPDAALLVAGQTVIFRHNAGTVRKWIGGLLTSLTAAASAATIAFYVETGGEVQWMAAGNLANDPSGIKILLSGTVKFSIALLALSVVAWLITPSFYNGVSYLIDNTCASLQQAWLIIRGKQHSAQYEPLVNVSDDEASQRHTPQAPRSTAKSLLKAVGILTAIVTVVVLQTVRPRNPPYAHMSGSLPLTLFGAFLFNPINSEFCLPVAPSAVDFPFEQFAKQSWEGGRPPVADWKPESEGCRRQGHTELRDLIDNGEEKDQKGGYDPACDPLKVSHLDQPVLEDLVAGIKAHNPSIKHVLQITMESTRKDMFPFRKESHVYDTVLSSYASDAHAAAPEVDKKLGSLTPVSSLLTGESAGFGDHAPRDGKSWMSRFENSTLGGINVQGALTASAFTLKSLVSSHCGVQPLPVDFTEEVHGQIYQPCMPHITDLFNEAPEHKGSSSGSKVASRSDYRSWPWESWLVQSITDQYDSQDILDKQMGFKNVILKETIKNPSSKHYPPKEPECNYFGFPEPETLPYMRDLFLGAQEKRLFISHVTSTTHHPFATPESWNETESYLAHRRWRTEDPFDNYLNTIKYQDEWLRQIFNLLEEVGAINETLVVLVGDHGLAFDTPDGSTSTFENGHISNFAIPLVFVHPQLPRIQLQTKAQPTSIIPTVLDLLLQTNSLNTSQADAAGRLIHRYQGQSLIRDTSASRSANVSSAKHQEDWHFSVINPGGSMMSIGSSASPYRLIMPLCSTASLRFTDSSVDPLEQKPIEAWTMKELVKKMRKKYGGKKEAVEWAKLAERLGRWWFWEQRERWSYHKAARSTDRSAIDSSAGKLKKEHWWET</sequence>
<evidence type="ECO:0000259" key="2">
    <source>
        <dbReference type="Pfam" id="PF00884"/>
    </source>
</evidence>
<dbReference type="SUPFAM" id="SSF53649">
    <property type="entry name" value="Alkaline phosphatase-like"/>
    <property type="match status" value="1"/>
</dbReference>
<dbReference type="PANTHER" id="PTHR43751:SF3">
    <property type="entry name" value="SULFATASE N-TERMINAL DOMAIN-CONTAINING PROTEIN"/>
    <property type="match status" value="1"/>
</dbReference>
<keyword evidence="1" id="KW-0812">Transmembrane</keyword>
<feature type="transmembrane region" description="Helical" evidence="1">
    <location>
        <begin position="207"/>
        <end position="226"/>
    </location>
</feature>
<dbReference type="InterPro" id="IPR052701">
    <property type="entry name" value="GAG_Ulvan_Degrading_Sulfatases"/>
</dbReference>
<proteinExistence type="predicted"/>
<dbReference type="InterPro" id="IPR000917">
    <property type="entry name" value="Sulfatase_N"/>
</dbReference>
<dbReference type="Proteomes" id="UP001521116">
    <property type="component" value="Unassembled WGS sequence"/>
</dbReference>
<feature type="domain" description="Sulfatase N-terminal" evidence="2">
    <location>
        <begin position="531"/>
        <end position="717"/>
    </location>
</feature>
<protein>
    <recommendedName>
        <fullName evidence="2">Sulfatase N-terminal domain-containing protein</fullName>
    </recommendedName>
</protein>
<keyword evidence="4" id="KW-1185">Reference proteome</keyword>
<keyword evidence="1" id="KW-1133">Transmembrane helix</keyword>
<dbReference type="Gene3D" id="3.40.720.10">
    <property type="entry name" value="Alkaline Phosphatase, subunit A"/>
    <property type="match status" value="1"/>
</dbReference>
<evidence type="ECO:0000313" key="4">
    <source>
        <dbReference type="Proteomes" id="UP001521116"/>
    </source>
</evidence>
<dbReference type="EMBL" id="JAJVDC020000074">
    <property type="protein sequence ID" value="KAL1627207.1"/>
    <property type="molecule type" value="Genomic_DNA"/>
</dbReference>
<dbReference type="InterPro" id="IPR017850">
    <property type="entry name" value="Alkaline_phosphatase_core_sf"/>
</dbReference>
<feature type="transmembrane region" description="Helical" evidence="1">
    <location>
        <begin position="20"/>
        <end position="36"/>
    </location>
</feature>
<dbReference type="Pfam" id="PF00884">
    <property type="entry name" value="Sulfatase"/>
    <property type="match status" value="1"/>
</dbReference>
<feature type="transmembrane region" description="Helical" evidence="1">
    <location>
        <begin position="79"/>
        <end position="100"/>
    </location>
</feature>
<comment type="caution">
    <text evidence="3">The sequence shown here is derived from an EMBL/GenBank/DDBJ whole genome shotgun (WGS) entry which is preliminary data.</text>
</comment>
<feature type="transmembrane region" description="Helical" evidence="1">
    <location>
        <begin position="43"/>
        <end position="67"/>
    </location>
</feature>
<reference evidence="3 4" key="1">
    <citation type="submission" date="2024-02" db="EMBL/GenBank/DDBJ databases">
        <title>De novo assembly and annotation of 12 fungi associated with fruit tree decline syndrome in Ontario, Canada.</title>
        <authorList>
            <person name="Sulman M."/>
            <person name="Ellouze W."/>
            <person name="Ilyukhin E."/>
        </authorList>
    </citation>
    <scope>NUCLEOTIDE SEQUENCE [LARGE SCALE GENOMIC DNA]</scope>
    <source>
        <strain evidence="3 4">M1-105</strain>
    </source>
</reference>
<evidence type="ECO:0000256" key="1">
    <source>
        <dbReference type="SAM" id="Phobius"/>
    </source>
</evidence>
<organism evidence="3 4">
    <name type="scientific">Neofusicoccum ribis</name>
    <dbReference type="NCBI Taxonomy" id="45134"/>
    <lineage>
        <taxon>Eukaryota</taxon>
        <taxon>Fungi</taxon>
        <taxon>Dikarya</taxon>
        <taxon>Ascomycota</taxon>
        <taxon>Pezizomycotina</taxon>
        <taxon>Dothideomycetes</taxon>
        <taxon>Dothideomycetes incertae sedis</taxon>
        <taxon>Botryosphaeriales</taxon>
        <taxon>Botryosphaeriaceae</taxon>
        <taxon>Neofusicoccum</taxon>
    </lineage>
</organism>
<name>A0ABR3SQK9_9PEZI</name>
<dbReference type="PANTHER" id="PTHR43751">
    <property type="entry name" value="SULFATASE"/>
    <property type="match status" value="1"/>
</dbReference>
<keyword evidence="1" id="KW-0472">Membrane</keyword>